<evidence type="ECO:0000313" key="11">
    <source>
        <dbReference type="Proteomes" id="UP000254304"/>
    </source>
</evidence>
<proteinExistence type="predicted"/>
<evidence type="ECO:0000256" key="8">
    <source>
        <dbReference type="SAM" id="SignalP"/>
    </source>
</evidence>
<dbReference type="InterPro" id="IPR008410">
    <property type="entry name" value="BCSC_C"/>
</dbReference>
<keyword evidence="6" id="KW-0135">Cellulose biosynthesis</keyword>
<evidence type="ECO:0000256" key="4">
    <source>
        <dbReference type="ARBA" id="ARBA00022737"/>
    </source>
</evidence>
<gene>
    <name evidence="10" type="primary">bcsC</name>
    <name evidence="10" type="ORF">NCTC12157_02387</name>
</gene>
<sequence length="1109" mass="122970">MRQISLRAPLSLSALALALELCLTPSALFAADQVAPEEWLLEQVRIGEASHRDDLVRQSLYRLELMAPQNPQVLSARMRLALREGNRALAQQQLDKIQQVAPDSALYRQAKLSLELTSTDKQKQLQQARLLGITGHLQEAKALYDQAFEGQPPPRELALEYWQLVARMPGQSTLAERQLQALNQHFPGDVKVRLQLAKMAFAEKQNARAIALVTELSYVDEGREPAADLWLSEIKSQPVSNQSVDALRHFGEVFTSGDSAIEAQQELQRQQALLADPRYQARVSGLQKVASGASTSAIAPLKKALQQTPNDADVLGALGQAYSRAGNRQQALSFYQQAKKADVNAAYGNKWDSLIKADSYWLEIEQGDKALKAQNLNLASQHYQRARQINSRDPWAWIGLGDIAVARHDDAQAEQAYLSALRVESNNSSAQRGLANIYQRQSPQKALTYIKALPAAQRAKLEDMQRGIENNQLAEQAERLASQQQWAAAAQSYQQLLKLDPDNVWATYHYANALREAGRNAEADAAFKPLVAKHPDDPQQVYAYALYLSGTDRDAAAVQHLNSLPQARWDSNMRELAQRITLDKTLNEIDQLIARGEKPQARQKLAASQLPVSSLSLNQQRRVAMAWHDVGEAAQAARLLQPVKTAARDLPVGQDKALIYRDSARLEQQAAQPAAAREDYQQAMLASGMTPQLPADNDSYTRLTRNQAGDDWLNRSIRADAHDLYRQQDVNFTLDQDMSTNSGTPGKSDLKASTTMLQADMPWYQGRAFLRSDIVRMDNGSFENTPIAESDPNKQPGYTTLFGSCGSNSRCSSDYGQRASGVSFGAGYKDQTWEGDLGTTPLGFPVVDWVGGLAYSSDWQDIGWTAMASRRPISSSMLSYAGAKDPHTGTTWGGVRATGVSLGVSYDQGKAHGLWGDISAHQLTGKNVADNSRERLMGGYYYKVINEDNRRATVGLNSMLWHYQKDLSGYTLGQGGYYSPQQYFSLAVPVNYRQRTDNWSWEVGGSVSWSRSSTKDQKRYPLQGLLPSNFEDKDAIEQGSSSSGFGYTAQALIERRVSSHWTVGAAIDIQQAKDYTPSHYLLYVRYSLAGWQGDLDMPPRPLVPYADFK</sequence>
<dbReference type="Pfam" id="PF14559">
    <property type="entry name" value="TPR_19"/>
    <property type="match status" value="2"/>
</dbReference>
<evidence type="ECO:0000256" key="5">
    <source>
        <dbReference type="ARBA" id="ARBA00022803"/>
    </source>
</evidence>
<keyword evidence="3 8" id="KW-0732">Signal</keyword>
<feature type="repeat" description="TPR" evidence="7">
    <location>
        <begin position="312"/>
        <end position="345"/>
    </location>
</feature>
<feature type="signal peptide" evidence="8">
    <location>
        <begin position="1"/>
        <end position="30"/>
    </location>
</feature>
<comment type="pathway">
    <text evidence="2">Glycan metabolism; bacterial cellulose biosynthesis.</text>
</comment>
<evidence type="ECO:0000256" key="2">
    <source>
        <dbReference type="ARBA" id="ARBA00005186"/>
    </source>
</evidence>
<dbReference type="SMART" id="SM00028">
    <property type="entry name" value="TPR"/>
    <property type="match status" value="4"/>
</dbReference>
<dbReference type="AlphaFoldDB" id="A0A377ND19"/>
<keyword evidence="4" id="KW-0677">Repeat</keyword>
<dbReference type="EMBL" id="UGGO01000001">
    <property type="protein sequence ID" value="STQ44664.1"/>
    <property type="molecule type" value="Genomic_DNA"/>
</dbReference>
<evidence type="ECO:0000256" key="7">
    <source>
        <dbReference type="PROSITE-ProRule" id="PRU00339"/>
    </source>
</evidence>
<dbReference type="PANTHER" id="PTHR12558:SF13">
    <property type="entry name" value="CELL DIVISION CYCLE PROTEIN 27 HOMOLOG"/>
    <property type="match status" value="1"/>
</dbReference>
<dbReference type="PANTHER" id="PTHR12558">
    <property type="entry name" value="CELL DIVISION CYCLE 16,23,27"/>
    <property type="match status" value="1"/>
</dbReference>
<name>A0A377ND19_9GAMM</name>
<dbReference type="UniPathway" id="UPA00694"/>
<dbReference type="InterPro" id="IPR011990">
    <property type="entry name" value="TPR-like_helical_dom_sf"/>
</dbReference>
<dbReference type="Gene3D" id="1.25.40.10">
    <property type="entry name" value="Tetratricopeptide repeat domain"/>
    <property type="match status" value="4"/>
</dbReference>
<keyword evidence="5 7" id="KW-0802">TPR repeat</keyword>
<reference evidence="10 11" key="1">
    <citation type="submission" date="2018-06" db="EMBL/GenBank/DDBJ databases">
        <authorList>
            <consortium name="Pathogen Informatics"/>
            <person name="Doyle S."/>
        </authorList>
    </citation>
    <scope>NUCLEOTIDE SEQUENCE [LARGE SCALE GENOMIC DNA]</scope>
    <source>
        <strain evidence="10 11">NCTC12157</strain>
    </source>
</reference>
<dbReference type="GO" id="GO:0030244">
    <property type="term" value="P:cellulose biosynthetic process"/>
    <property type="evidence" value="ECO:0007669"/>
    <property type="project" value="UniProtKB-KW"/>
</dbReference>
<dbReference type="PROSITE" id="PS50005">
    <property type="entry name" value="TPR"/>
    <property type="match status" value="1"/>
</dbReference>
<comment type="function">
    <text evidence="1">Required for maximal bacterial cellulose synthesis.</text>
</comment>
<dbReference type="InterPro" id="IPR019734">
    <property type="entry name" value="TPR_rpt"/>
</dbReference>
<accession>A0A377ND19</accession>
<evidence type="ECO:0000256" key="1">
    <source>
        <dbReference type="ARBA" id="ARBA00003476"/>
    </source>
</evidence>
<evidence type="ECO:0000256" key="3">
    <source>
        <dbReference type="ARBA" id="ARBA00022729"/>
    </source>
</evidence>
<evidence type="ECO:0000256" key="6">
    <source>
        <dbReference type="ARBA" id="ARBA00022916"/>
    </source>
</evidence>
<protein>
    <submittedName>
        <fullName evidence="10">Cellulose synthase operon protein C</fullName>
    </submittedName>
</protein>
<evidence type="ECO:0000313" key="10">
    <source>
        <dbReference type="EMBL" id="STQ44664.1"/>
    </source>
</evidence>
<dbReference type="Proteomes" id="UP000254304">
    <property type="component" value="Unassembled WGS sequence"/>
</dbReference>
<feature type="domain" description="Cellulose synthase operon C C-terminal" evidence="9">
    <location>
        <begin position="748"/>
        <end position="1088"/>
    </location>
</feature>
<dbReference type="GO" id="GO:0019867">
    <property type="term" value="C:outer membrane"/>
    <property type="evidence" value="ECO:0007669"/>
    <property type="project" value="InterPro"/>
</dbReference>
<dbReference type="SUPFAM" id="SSF48452">
    <property type="entry name" value="TPR-like"/>
    <property type="match status" value="2"/>
</dbReference>
<organism evidence="10 11">
    <name type="scientific">Ewingella americana</name>
    <dbReference type="NCBI Taxonomy" id="41202"/>
    <lineage>
        <taxon>Bacteria</taxon>
        <taxon>Pseudomonadati</taxon>
        <taxon>Pseudomonadota</taxon>
        <taxon>Gammaproteobacteria</taxon>
        <taxon>Enterobacterales</taxon>
        <taxon>Yersiniaceae</taxon>
        <taxon>Ewingella</taxon>
    </lineage>
</organism>
<dbReference type="Pfam" id="PF05420">
    <property type="entry name" value="BCSC_C"/>
    <property type="match status" value="1"/>
</dbReference>
<feature type="chain" id="PRO_5016731072" evidence="8">
    <location>
        <begin position="31"/>
        <end position="1109"/>
    </location>
</feature>
<evidence type="ECO:0000259" key="9">
    <source>
        <dbReference type="Pfam" id="PF05420"/>
    </source>
</evidence>